<name>A0A518BGR4_9BACT</name>
<dbReference type="Proteomes" id="UP000316921">
    <property type="component" value="Chromosome"/>
</dbReference>
<gene>
    <name evidence="2" type="ORF">Pla133_12120</name>
</gene>
<dbReference type="AlphaFoldDB" id="A0A518BGR4"/>
<proteinExistence type="predicted"/>
<dbReference type="KEGG" id="pbap:Pla133_12120"/>
<feature type="chain" id="PRO_5021807508" evidence="1">
    <location>
        <begin position="22"/>
        <end position="327"/>
    </location>
</feature>
<evidence type="ECO:0000256" key="1">
    <source>
        <dbReference type="SAM" id="SignalP"/>
    </source>
</evidence>
<dbReference type="EMBL" id="CP036287">
    <property type="protein sequence ID" value="QDU66146.1"/>
    <property type="molecule type" value="Genomic_DNA"/>
</dbReference>
<sequence length="327" mass="34065" precursor="true">MRSATTSTLLIALTLSISAPAASALQKSFDYITFDRIDLDPNFALQTSTRWGIVVNTGTEPLSLTDDWEGGLWYGESSQLLGSFFFELLDPFGAGLTLQPGEAAGDADPLLLAQLLPGETFVTAALIAPIQFGVPFPTSDFHLDLHAQVGDLIAKTRTDVTLKDLGGSAFWTPTSAKRVSGAPSPISSSAYGAACAGPSGSATLTPYGSNGGPGGPPWVALRSNLPQIGNWAFGYQIVSPTFNASYALGIDIAPGSIPLAGCSLLLGFTPALSVLFGQIPNFQQTHNIPIPNDPVLIGVTIYAQAVLLPPQFVTTNGISITIGDVQI</sequence>
<organism evidence="2 3">
    <name type="scientific">Engelhardtia mirabilis</name>
    <dbReference type="NCBI Taxonomy" id="2528011"/>
    <lineage>
        <taxon>Bacteria</taxon>
        <taxon>Pseudomonadati</taxon>
        <taxon>Planctomycetota</taxon>
        <taxon>Planctomycetia</taxon>
        <taxon>Planctomycetia incertae sedis</taxon>
        <taxon>Engelhardtia</taxon>
    </lineage>
</organism>
<protein>
    <submittedName>
        <fullName evidence="2">Uncharacterized protein</fullName>
    </submittedName>
</protein>
<evidence type="ECO:0000313" key="2">
    <source>
        <dbReference type="EMBL" id="QDU66146.1"/>
    </source>
</evidence>
<dbReference type="RefSeq" id="WP_145063442.1">
    <property type="nucleotide sequence ID" value="NZ_CP036287.1"/>
</dbReference>
<keyword evidence="1" id="KW-0732">Signal</keyword>
<accession>A0A518BGR4</accession>
<keyword evidence="3" id="KW-1185">Reference proteome</keyword>
<evidence type="ECO:0000313" key="3">
    <source>
        <dbReference type="Proteomes" id="UP000316921"/>
    </source>
</evidence>
<feature type="signal peptide" evidence="1">
    <location>
        <begin position="1"/>
        <end position="21"/>
    </location>
</feature>
<reference evidence="2 3" key="1">
    <citation type="submission" date="2019-02" db="EMBL/GenBank/DDBJ databases">
        <title>Deep-cultivation of Planctomycetes and their phenomic and genomic characterization uncovers novel biology.</title>
        <authorList>
            <person name="Wiegand S."/>
            <person name="Jogler M."/>
            <person name="Boedeker C."/>
            <person name="Pinto D."/>
            <person name="Vollmers J."/>
            <person name="Rivas-Marin E."/>
            <person name="Kohn T."/>
            <person name="Peeters S.H."/>
            <person name="Heuer A."/>
            <person name="Rast P."/>
            <person name="Oberbeckmann S."/>
            <person name="Bunk B."/>
            <person name="Jeske O."/>
            <person name="Meyerdierks A."/>
            <person name="Storesund J.E."/>
            <person name="Kallscheuer N."/>
            <person name="Luecker S."/>
            <person name="Lage O.M."/>
            <person name="Pohl T."/>
            <person name="Merkel B.J."/>
            <person name="Hornburger P."/>
            <person name="Mueller R.-W."/>
            <person name="Bruemmer F."/>
            <person name="Labrenz M."/>
            <person name="Spormann A.M."/>
            <person name="Op den Camp H."/>
            <person name="Overmann J."/>
            <person name="Amann R."/>
            <person name="Jetten M.S.M."/>
            <person name="Mascher T."/>
            <person name="Medema M.H."/>
            <person name="Devos D.P."/>
            <person name="Kaster A.-K."/>
            <person name="Ovreas L."/>
            <person name="Rohde M."/>
            <person name="Galperin M.Y."/>
            <person name="Jogler C."/>
        </authorList>
    </citation>
    <scope>NUCLEOTIDE SEQUENCE [LARGE SCALE GENOMIC DNA]</scope>
    <source>
        <strain evidence="2 3">Pla133</strain>
    </source>
</reference>